<reference evidence="1 2" key="1">
    <citation type="journal article" date="2011" name="Front. Microbiol.">
        <title>Genomic signatures of strain selection and enhancement in Bacillus atrophaeus var. globigii, a historical biowarfare simulant.</title>
        <authorList>
            <person name="Gibbons H.S."/>
            <person name="Broomall S.M."/>
            <person name="McNew L.A."/>
            <person name="Daligault H."/>
            <person name="Chapman C."/>
            <person name="Bruce D."/>
            <person name="Karavis M."/>
            <person name="Krepps M."/>
            <person name="McGregor P.A."/>
            <person name="Hong C."/>
            <person name="Park K.H."/>
            <person name="Akmal A."/>
            <person name="Feldman A."/>
            <person name="Lin J.S."/>
            <person name="Chang W.E."/>
            <person name="Higgs B.W."/>
            <person name="Demirev P."/>
            <person name="Lindquist J."/>
            <person name="Liem A."/>
            <person name="Fochler E."/>
            <person name="Read T.D."/>
            <person name="Tapia R."/>
            <person name="Johnson S."/>
            <person name="Bishop-Lilly K.A."/>
            <person name="Detter C."/>
            <person name="Han C."/>
            <person name="Sozhamannan S."/>
            <person name="Rosenzweig C.N."/>
            <person name="Skowronski E.W."/>
        </authorList>
    </citation>
    <scope>NUCLEOTIDE SEQUENCE [LARGE SCALE GENOMIC DNA]</scope>
    <source>
        <strain evidence="1 2">AIT1</strain>
    </source>
</reference>
<protein>
    <submittedName>
        <fullName evidence="1">Uncharacterized protein</fullName>
    </submittedName>
</protein>
<dbReference type="EMBL" id="PIPQ01000002">
    <property type="protein sequence ID" value="RUO43000.1"/>
    <property type="molecule type" value="Genomic_DNA"/>
</dbReference>
<comment type="caution">
    <text evidence="1">The sequence shown here is derived from an EMBL/GenBank/DDBJ whole genome shotgun (WGS) entry which is preliminary data.</text>
</comment>
<evidence type="ECO:0000313" key="2">
    <source>
        <dbReference type="Proteomes" id="UP000286976"/>
    </source>
</evidence>
<gene>
    <name evidence="1" type="ORF">CWE15_06250</name>
</gene>
<dbReference type="AlphaFoldDB" id="A0A432X843"/>
<evidence type="ECO:0000313" key="1">
    <source>
        <dbReference type="EMBL" id="RUO43000.1"/>
    </source>
</evidence>
<accession>A0A432X843</accession>
<organism evidence="1 2">
    <name type="scientific">Aliidiomarina taiwanensis</name>
    <dbReference type="NCBI Taxonomy" id="946228"/>
    <lineage>
        <taxon>Bacteria</taxon>
        <taxon>Pseudomonadati</taxon>
        <taxon>Pseudomonadota</taxon>
        <taxon>Gammaproteobacteria</taxon>
        <taxon>Alteromonadales</taxon>
        <taxon>Idiomarinaceae</taxon>
        <taxon>Aliidiomarina</taxon>
    </lineage>
</organism>
<dbReference type="Proteomes" id="UP000286976">
    <property type="component" value="Unassembled WGS sequence"/>
</dbReference>
<name>A0A432X843_9GAMM</name>
<proteinExistence type="predicted"/>
<sequence length="67" mass="8160">MPKAGHRPLYKQKRNERRHQKLRALSHRVMERKRKWFYLNEVHERSHTGNVCLDPDYINFAVDEDAS</sequence>
<keyword evidence="2" id="KW-1185">Reference proteome</keyword>
<dbReference type="RefSeq" id="WP_126757216.1">
    <property type="nucleotide sequence ID" value="NZ_PIPQ01000002.1"/>
</dbReference>